<dbReference type="STRING" id="1245910.OY14_02730"/>
<dbReference type="Pfam" id="PF00533">
    <property type="entry name" value="BRCT"/>
    <property type="match status" value="1"/>
</dbReference>
<keyword evidence="5 11" id="KW-0227">DNA damage</keyword>
<evidence type="ECO:0000313" key="14">
    <source>
        <dbReference type="Proteomes" id="UP000030940"/>
    </source>
</evidence>
<dbReference type="CDD" id="cd17748">
    <property type="entry name" value="BRCT_DNA_ligase_like"/>
    <property type="match status" value="1"/>
</dbReference>
<dbReference type="Pfam" id="PF01653">
    <property type="entry name" value="DNA_ligase_aden"/>
    <property type="match status" value="1"/>
</dbReference>
<feature type="binding site" evidence="11">
    <location>
        <position position="396"/>
    </location>
    <ligand>
        <name>Zn(2+)</name>
        <dbReference type="ChEBI" id="CHEBI:29105"/>
    </ligand>
</feature>
<feature type="binding site" evidence="11">
    <location>
        <position position="417"/>
    </location>
    <ligand>
        <name>Zn(2+)</name>
        <dbReference type="ChEBI" id="CHEBI:29105"/>
    </ligand>
</feature>
<evidence type="ECO:0000256" key="8">
    <source>
        <dbReference type="ARBA" id="ARBA00023027"/>
    </source>
</evidence>
<evidence type="ECO:0000256" key="3">
    <source>
        <dbReference type="ARBA" id="ARBA00022705"/>
    </source>
</evidence>
<gene>
    <name evidence="11 13" type="primary">ligA</name>
    <name evidence="13" type="ORF">OY14_02730</name>
</gene>
<feature type="domain" description="BRCT" evidence="12">
    <location>
        <begin position="583"/>
        <end position="660"/>
    </location>
</feature>
<dbReference type="InterPro" id="IPR012340">
    <property type="entry name" value="NA-bd_OB-fold"/>
</dbReference>
<evidence type="ECO:0000256" key="9">
    <source>
        <dbReference type="ARBA" id="ARBA00023204"/>
    </source>
</evidence>
<name>A0A0A7UY41_9SPIR</name>
<dbReference type="Pfam" id="PF03120">
    <property type="entry name" value="OB_DNA_ligase"/>
    <property type="match status" value="1"/>
</dbReference>
<keyword evidence="6 11" id="KW-0862">Zinc</keyword>
<accession>A0A0A7UY41</accession>
<dbReference type="GO" id="GO:0046872">
    <property type="term" value="F:metal ion binding"/>
    <property type="evidence" value="ECO:0007669"/>
    <property type="project" value="UniProtKB-KW"/>
</dbReference>
<dbReference type="Gene3D" id="1.10.287.610">
    <property type="entry name" value="Helix hairpin bin"/>
    <property type="match status" value="1"/>
</dbReference>
<dbReference type="PIRSF" id="PIRSF001604">
    <property type="entry name" value="LigA"/>
    <property type="match status" value="1"/>
</dbReference>
<dbReference type="InterPro" id="IPR013839">
    <property type="entry name" value="DNAligase_adenylation"/>
</dbReference>
<dbReference type="InterPro" id="IPR013840">
    <property type="entry name" value="DNAligase_N"/>
</dbReference>
<dbReference type="AlphaFoldDB" id="A0A0A7UY41"/>
<keyword evidence="7 11" id="KW-0460">Magnesium</keyword>
<dbReference type="SUPFAM" id="SSF56091">
    <property type="entry name" value="DNA ligase/mRNA capping enzyme, catalytic domain"/>
    <property type="match status" value="1"/>
</dbReference>
<dbReference type="Gene3D" id="3.40.50.10190">
    <property type="entry name" value="BRCT domain"/>
    <property type="match status" value="1"/>
</dbReference>
<comment type="catalytic activity">
    <reaction evidence="10 11">
        <text>NAD(+) + (deoxyribonucleotide)n-3'-hydroxyl + 5'-phospho-(deoxyribonucleotide)m = (deoxyribonucleotide)n+m + AMP + beta-nicotinamide D-nucleotide.</text>
        <dbReference type="EC" id="6.5.1.2"/>
    </reaction>
</comment>
<comment type="function">
    <text evidence="1 11">DNA ligase that catalyzes the formation of phosphodiester linkages between 5'-phosphoryl and 3'-hydroxyl groups in double-stranded DNA using NAD as a coenzyme and as the energy source for the reaction. It is essential for DNA replication and repair of damaged DNA.</text>
</comment>
<keyword evidence="11" id="KW-0464">Manganese</keyword>
<feature type="binding site" evidence="11">
    <location>
        <position position="110"/>
    </location>
    <ligand>
        <name>NAD(+)</name>
        <dbReference type="ChEBI" id="CHEBI:57540"/>
    </ligand>
</feature>
<dbReference type="SUPFAM" id="SSF47781">
    <property type="entry name" value="RuvA domain 2-like"/>
    <property type="match status" value="1"/>
</dbReference>
<feature type="binding site" evidence="11">
    <location>
        <position position="133"/>
    </location>
    <ligand>
        <name>NAD(+)</name>
        <dbReference type="ChEBI" id="CHEBI:57540"/>
    </ligand>
</feature>
<keyword evidence="14" id="KW-1185">Reference proteome</keyword>
<dbReference type="EC" id="6.5.1.2" evidence="11"/>
<feature type="binding site" evidence="11">
    <location>
        <begin position="82"/>
        <end position="83"/>
    </location>
    <ligand>
        <name>NAD(+)</name>
        <dbReference type="ChEBI" id="CHEBI:57540"/>
    </ligand>
</feature>
<dbReference type="InterPro" id="IPR004150">
    <property type="entry name" value="NAD_DNA_ligase_OB"/>
</dbReference>
<evidence type="ECO:0000256" key="6">
    <source>
        <dbReference type="ARBA" id="ARBA00022833"/>
    </source>
</evidence>
<evidence type="ECO:0000256" key="5">
    <source>
        <dbReference type="ARBA" id="ARBA00022763"/>
    </source>
</evidence>
<dbReference type="SUPFAM" id="SSF52113">
    <property type="entry name" value="BRCT domain"/>
    <property type="match status" value="1"/>
</dbReference>
<evidence type="ECO:0000256" key="7">
    <source>
        <dbReference type="ARBA" id="ARBA00022842"/>
    </source>
</evidence>
<evidence type="ECO:0000313" key="13">
    <source>
        <dbReference type="EMBL" id="AJA90353.1"/>
    </source>
</evidence>
<dbReference type="Proteomes" id="UP000030940">
    <property type="component" value="Chromosome"/>
</dbReference>
<dbReference type="EMBL" id="CP009910">
    <property type="protein sequence ID" value="AJA90353.1"/>
    <property type="molecule type" value="Genomic_DNA"/>
</dbReference>
<evidence type="ECO:0000259" key="12">
    <source>
        <dbReference type="PROSITE" id="PS50172"/>
    </source>
</evidence>
<dbReference type="Gene3D" id="3.30.470.30">
    <property type="entry name" value="DNA ligase/mRNA capping enzyme"/>
    <property type="match status" value="1"/>
</dbReference>
<sequence>MSIKIQQEISDLKKLIRKWDKEYYVDSLPSVDDFVYDEHFLRLQELENKYPEYRTLDSPTLKLGSDLLNDFKEVEHSVPILSLDKVYDFDLLKSWIDKIDFNNSFSISVEPKIDGCSIVLYYKDGLLEKALTRGNGKFGNDITKNIRTIRHVPLFLDEKVDLVLRGEVYITKENFLKINKFLEKPYANSRNLASGILRRVDSREVANFPLNVFVYDFLNAGLEFKTNNLATARLKELGFKVNPLIKFFDQKNSMGEVLNYIADITKKRNSFEYEIDGVVLKVSDFALRENLGYTSHHPKWAMAYKFEALSGFSRVKSIVVQVGRSGKVTPVANIDKVFVSGAYITNATLHNQEYIMSIGLNVGDVVKVSRRGDVIPAVEMVVNKFSTGFFKVPDNCPACNTVLVKEGAHFFCTNNNCPSVVVERIKYFCSKNCMDIEWFSDKTVSFLFEKKFIFSEIDLYIFDFYKLLEFKGFKAKKVNNLINSIEASKKKPFSKLLLSMGIKELGENTIRLLFLNNLNSFSKLFKLCQDRDFAFSTLLRIKGIGERIALNIIDAFNDSVILNKFKFFENLGFEMEEYIVINDEDSLLAGKKFCITGTFNGCSRSIVIDKLKSKGAIFNTSVTRSLDFLVVGEKAGSKLEKALNLDIKIMSFEDIKRHLD</sequence>
<dbReference type="HOGENOM" id="CLU_007764_2_1_12"/>
<dbReference type="GO" id="GO:0006281">
    <property type="term" value="P:DNA repair"/>
    <property type="evidence" value="ECO:0007669"/>
    <property type="project" value="UniProtKB-KW"/>
</dbReference>
<comment type="cofactor">
    <cofactor evidence="11">
        <name>Mg(2+)</name>
        <dbReference type="ChEBI" id="CHEBI:18420"/>
    </cofactor>
    <cofactor evidence="11">
        <name>Mn(2+)</name>
        <dbReference type="ChEBI" id="CHEBI:29035"/>
    </cofactor>
</comment>
<evidence type="ECO:0000256" key="1">
    <source>
        <dbReference type="ARBA" id="ARBA00004067"/>
    </source>
</evidence>
<keyword evidence="8 11" id="KW-0520">NAD</keyword>
<dbReference type="HAMAP" id="MF_01588">
    <property type="entry name" value="DNA_ligase_A"/>
    <property type="match status" value="1"/>
</dbReference>
<dbReference type="GO" id="GO:0006260">
    <property type="term" value="P:DNA replication"/>
    <property type="evidence" value="ECO:0007669"/>
    <property type="project" value="UniProtKB-KW"/>
</dbReference>
<dbReference type="Gene3D" id="2.40.50.140">
    <property type="entry name" value="Nucleic acid-binding proteins"/>
    <property type="match status" value="1"/>
</dbReference>
<evidence type="ECO:0000256" key="11">
    <source>
        <dbReference type="HAMAP-Rule" id="MF_01588"/>
    </source>
</evidence>
<dbReference type="SMART" id="SM00278">
    <property type="entry name" value="HhH1"/>
    <property type="match status" value="2"/>
</dbReference>
<evidence type="ECO:0000256" key="10">
    <source>
        <dbReference type="ARBA" id="ARBA00034005"/>
    </source>
</evidence>
<organism evidence="13 14">
    <name type="scientific">Borreliella chilensis</name>
    <dbReference type="NCBI Taxonomy" id="1245910"/>
    <lineage>
        <taxon>Bacteria</taxon>
        <taxon>Pseudomonadati</taxon>
        <taxon>Spirochaetota</taxon>
        <taxon>Spirochaetia</taxon>
        <taxon>Spirochaetales</taxon>
        <taxon>Borreliaceae</taxon>
        <taxon>Borreliella</taxon>
    </lineage>
</organism>
<feature type="binding site" evidence="11">
    <location>
        <begin position="33"/>
        <end position="37"/>
    </location>
    <ligand>
        <name>NAD(+)</name>
        <dbReference type="ChEBI" id="CHEBI:57540"/>
    </ligand>
</feature>
<dbReference type="NCBIfam" id="NF010930">
    <property type="entry name" value="PRK14350.1"/>
    <property type="match status" value="1"/>
</dbReference>
<protein>
    <recommendedName>
        <fullName evidence="11">DNA ligase</fullName>
        <ecNumber evidence="11">6.5.1.2</ecNumber>
    </recommendedName>
    <alternativeName>
        <fullName evidence="11">Polydeoxyribonucleotide synthase [NAD(+)]</fullName>
    </alternativeName>
</protein>
<keyword evidence="4 11" id="KW-0479">Metal-binding</keyword>
<dbReference type="GO" id="GO:0003911">
    <property type="term" value="F:DNA ligase (NAD+) activity"/>
    <property type="evidence" value="ECO:0007669"/>
    <property type="project" value="UniProtKB-UniRule"/>
</dbReference>
<proteinExistence type="inferred from homology"/>
<dbReference type="CDD" id="cd00114">
    <property type="entry name" value="LIGANc"/>
    <property type="match status" value="1"/>
</dbReference>
<feature type="binding site" evidence="11">
    <location>
        <position position="412"/>
    </location>
    <ligand>
        <name>Zn(2+)</name>
        <dbReference type="ChEBI" id="CHEBI:29105"/>
    </ligand>
</feature>
<dbReference type="NCBIfam" id="TIGR00575">
    <property type="entry name" value="dnlj"/>
    <property type="match status" value="1"/>
</dbReference>
<feature type="binding site" evidence="11">
    <location>
        <position position="167"/>
    </location>
    <ligand>
        <name>NAD(+)</name>
        <dbReference type="ChEBI" id="CHEBI:57540"/>
    </ligand>
</feature>
<dbReference type="GO" id="GO:0003677">
    <property type="term" value="F:DNA binding"/>
    <property type="evidence" value="ECO:0007669"/>
    <property type="project" value="InterPro"/>
</dbReference>
<dbReference type="SUPFAM" id="SSF50249">
    <property type="entry name" value="Nucleic acid-binding proteins"/>
    <property type="match status" value="1"/>
</dbReference>
<dbReference type="InterPro" id="IPR003583">
    <property type="entry name" value="Hlx-hairpin-Hlx_DNA-bd_motif"/>
</dbReference>
<dbReference type="InterPro" id="IPR001357">
    <property type="entry name" value="BRCT_dom"/>
</dbReference>
<comment type="similarity">
    <text evidence="11">Belongs to the NAD-dependent DNA ligase family. LigA subfamily.</text>
</comment>
<keyword evidence="2 11" id="KW-0436">Ligase</keyword>
<dbReference type="NCBIfam" id="NF005932">
    <property type="entry name" value="PRK07956.1"/>
    <property type="match status" value="1"/>
</dbReference>
<feature type="binding site" evidence="11">
    <location>
        <position position="399"/>
    </location>
    <ligand>
        <name>Zn(2+)</name>
        <dbReference type="ChEBI" id="CHEBI:29105"/>
    </ligand>
</feature>
<feature type="active site" description="N6-AMP-lysine intermediate" evidence="11">
    <location>
        <position position="112"/>
    </location>
</feature>
<dbReference type="InterPro" id="IPR001679">
    <property type="entry name" value="DNA_ligase"/>
</dbReference>
<dbReference type="PROSITE" id="PS50172">
    <property type="entry name" value="BRCT"/>
    <property type="match status" value="1"/>
</dbReference>
<evidence type="ECO:0000256" key="2">
    <source>
        <dbReference type="ARBA" id="ARBA00022598"/>
    </source>
</evidence>
<dbReference type="Gene3D" id="1.10.150.20">
    <property type="entry name" value="5' to 3' exonuclease, C-terminal subdomain"/>
    <property type="match status" value="2"/>
</dbReference>
<dbReference type="SMART" id="SM00532">
    <property type="entry name" value="LIGANc"/>
    <property type="match status" value="1"/>
</dbReference>
<reference evidence="13 14" key="1">
    <citation type="journal article" date="2015" name="Genome Announc.">
        <title>Genome Sequence of Borrelia chilensis VA1, a South American Member of the Lyme Borreliosis Group.</title>
        <authorList>
            <person name="Huang W."/>
            <person name="Ojaimi C."/>
            <person name="Fallon J.T."/>
            <person name="Travisany D."/>
            <person name="Maass A."/>
            <person name="Ivanova L."/>
            <person name="Tomova A."/>
            <person name="Gonzalez-Acuna D."/>
            <person name="Godfrey H.P."/>
            <person name="Cabello F.C."/>
        </authorList>
    </citation>
    <scope>NUCLEOTIDE SEQUENCE [LARGE SCALE GENOMIC DNA]</scope>
    <source>
        <strain evidence="13 14">VA1</strain>
    </source>
</reference>
<keyword evidence="9 11" id="KW-0234">DNA repair</keyword>
<dbReference type="InterPro" id="IPR010994">
    <property type="entry name" value="RuvA_2-like"/>
</dbReference>
<feature type="binding site" evidence="11">
    <location>
        <position position="305"/>
    </location>
    <ligand>
        <name>NAD(+)</name>
        <dbReference type="ChEBI" id="CHEBI:57540"/>
    </ligand>
</feature>
<dbReference type="InterPro" id="IPR036420">
    <property type="entry name" value="BRCT_dom_sf"/>
</dbReference>
<keyword evidence="3 11" id="KW-0235">DNA replication</keyword>
<dbReference type="SMART" id="SM00292">
    <property type="entry name" value="BRCT"/>
    <property type="match status" value="1"/>
</dbReference>
<evidence type="ECO:0000256" key="4">
    <source>
        <dbReference type="ARBA" id="ARBA00022723"/>
    </source>
</evidence>
<feature type="binding site" evidence="11">
    <location>
        <position position="281"/>
    </location>
    <ligand>
        <name>NAD(+)</name>
        <dbReference type="ChEBI" id="CHEBI:57540"/>
    </ligand>
</feature>
<dbReference type="KEGG" id="bchi:OY14_02730"/>